<evidence type="ECO:0000259" key="10">
    <source>
        <dbReference type="Pfam" id="PF02911"/>
    </source>
</evidence>
<dbReference type="PANTHER" id="PTHR11138">
    <property type="entry name" value="METHIONYL-TRNA FORMYLTRANSFERASE"/>
    <property type="match status" value="1"/>
</dbReference>
<protein>
    <recommendedName>
        <fullName evidence="4 8">Methionyl-tRNA formyltransferase</fullName>
        <ecNumber evidence="3 8">2.1.2.9</ecNumber>
    </recommendedName>
</protein>
<dbReference type="PANTHER" id="PTHR11138:SF5">
    <property type="entry name" value="METHIONYL-TRNA FORMYLTRANSFERASE, MITOCHONDRIAL"/>
    <property type="match status" value="1"/>
</dbReference>
<feature type="domain" description="Formyl transferase N-terminal" evidence="9">
    <location>
        <begin position="20"/>
        <end position="166"/>
    </location>
</feature>
<dbReference type="SUPFAM" id="SSF50486">
    <property type="entry name" value="FMT C-terminal domain-like"/>
    <property type="match status" value="1"/>
</dbReference>
<evidence type="ECO:0000259" key="9">
    <source>
        <dbReference type="Pfam" id="PF00551"/>
    </source>
</evidence>
<dbReference type="NCBIfam" id="TIGR00460">
    <property type="entry name" value="fmt"/>
    <property type="match status" value="1"/>
</dbReference>
<keyword evidence="6 8" id="KW-0648">Protein biosynthesis</keyword>
<dbReference type="SUPFAM" id="SSF53328">
    <property type="entry name" value="Formyltransferase"/>
    <property type="match status" value="1"/>
</dbReference>
<evidence type="ECO:0000256" key="7">
    <source>
        <dbReference type="ARBA" id="ARBA00048558"/>
    </source>
</evidence>
<comment type="function">
    <text evidence="1 8">Attaches a formyl group to the free amino group of methionyl-tRNA(fMet). The formyl group appears to play a dual role in the initiator identity of N-formylmethionyl-tRNA by promoting its recognition by IF2 and preventing the misappropriation of this tRNA by the elongation apparatus.</text>
</comment>
<dbReference type="EC" id="2.1.2.9" evidence="3 8"/>
<dbReference type="InterPro" id="IPR005793">
    <property type="entry name" value="Formyl_trans_C"/>
</dbReference>
<evidence type="ECO:0000256" key="5">
    <source>
        <dbReference type="ARBA" id="ARBA00022679"/>
    </source>
</evidence>
<dbReference type="Pfam" id="PF00551">
    <property type="entry name" value="Formyl_trans_N"/>
    <property type="match status" value="1"/>
</dbReference>
<dbReference type="CDD" id="cd08646">
    <property type="entry name" value="FMT_core_Met-tRNA-FMT_N"/>
    <property type="match status" value="1"/>
</dbReference>
<proteinExistence type="inferred from homology"/>
<dbReference type="Proteomes" id="UP000217265">
    <property type="component" value="Chromosome"/>
</dbReference>
<accession>A0A290QNK4</accession>
<evidence type="ECO:0000256" key="4">
    <source>
        <dbReference type="ARBA" id="ARBA00016014"/>
    </source>
</evidence>
<dbReference type="HAMAP" id="MF_00182">
    <property type="entry name" value="Formyl_trans"/>
    <property type="match status" value="1"/>
</dbReference>
<dbReference type="CDD" id="cd08704">
    <property type="entry name" value="Met_tRNA_FMT_C"/>
    <property type="match status" value="1"/>
</dbReference>
<evidence type="ECO:0000313" key="12">
    <source>
        <dbReference type="Proteomes" id="UP000217265"/>
    </source>
</evidence>
<evidence type="ECO:0000313" key="11">
    <source>
        <dbReference type="EMBL" id="ATC65952.1"/>
    </source>
</evidence>
<evidence type="ECO:0000256" key="6">
    <source>
        <dbReference type="ARBA" id="ARBA00022917"/>
    </source>
</evidence>
<dbReference type="InterPro" id="IPR011034">
    <property type="entry name" value="Formyl_transferase-like_C_sf"/>
</dbReference>
<dbReference type="AlphaFoldDB" id="A0A290QNK4"/>
<sequence>MGSDGIALPLLEWLVGEGSAWATVIAVYTQPDRAVGRGQKVQANAIKMWALSRGLPVFQPEKVTEETRVELAGLNADVSLVMAYGHILKDAFIAAPRLGTLNLHASILPKYRGASPIQTAVANGEKETGVSLMRILRKLDAGPVADVERVAIEPRDTTLEIEGKLAGACVPLLKRTLPKLAEGTLVFVEQDEARATFCRKLAKEDGALDFNQPAAVIAARVNGLFPWPACSVEIGGQVVKLGLAEVAAEGAGSGDGSSVSDIGSRPEAGAPGEVIGADAEGLLVATGGGAVRLLRLQRPGGKMLVAAEFLRGFTVAAGTRIESRALPVLVGSQPFPYKK</sequence>
<dbReference type="EMBL" id="CP023344">
    <property type="protein sequence ID" value="ATC65952.1"/>
    <property type="molecule type" value="Genomic_DNA"/>
</dbReference>
<dbReference type="KEGG" id="vbh:CMV30_02835"/>
<dbReference type="InterPro" id="IPR037022">
    <property type="entry name" value="Formyl_trans_C_sf"/>
</dbReference>
<dbReference type="GO" id="GO:0005829">
    <property type="term" value="C:cytosol"/>
    <property type="evidence" value="ECO:0007669"/>
    <property type="project" value="TreeGrafter"/>
</dbReference>
<dbReference type="InterPro" id="IPR036477">
    <property type="entry name" value="Formyl_transf_N_sf"/>
</dbReference>
<reference evidence="11 12" key="1">
    <citation type="submission" date="2017-09" db="EMBL/GenBank/DDBJ databases">
        <title>Complete genome sequence of Verrucomicrobial strain HZ-65, isolated from freshwater.</title>
        <authorList>
            <person name="Choi A."/>
        </authorList>
    </citation>
    <scope>NUCLEOTIDE SEQUENCE [LARGE SCALE GENOMIC DNA]</scope>
    <source>
        <strain evidence="11 12">HZ-65</strain>
    </source>
</reference>
<keyword evidence="5 8" id="KW-0808">Transferase</keyword>
<comment type="catalytic activity">
    <reaction evidence="7 8">
        <text>L-methionyl-tRNA(fMet) + (6R)-10-formyltetrahydrofolate = N-formyl-L-methionyl-tRNA(fMet) + (6S)-5,6,7,8-tetrahydrofolate + H(+)</text>
        <dbReference type="Rhea" id="RHEA:24380"/>
        <dbReference type="Rhea" id="RHEA-COMP:9952"/>
        <dbReference type="Rhea" id="RHEA-COMP:9953"/>
        <dbReference type="ChEBI" id="CHEBI:15378"/>
        <dbReference type="ChEBI" id="CHEBI:57453"/>
        <dbReference type="ChEBI" id="CHEBI:78530"/>
        <dbReference type="ChEBI" id="CHEBI:78844"/>
        <dbReference type="ChEBI" id="CHEBI:195366"/>
        <dbReference type="EC" id="2.1.2.9"/>
    </reaction>
</comment>
<gene>
    <name evidence="8" type="primary">fmt</name>
    <name evidence="11" type="ORF">CMV30_02835</name>
</gene>
<evidence type="ECO:0000256" key="2">
    <source>
        <dbReference type="ARBA" id="ARBA00010699"/>
    </source>
</evidence>
<name>A0A290QNK4_9BACT</name>
<dbReference type="Gene3D" id="3.40.50.170">
    <property type="entry name" value="Formyl transferase, N-terminal domain"/>
    <property type="match status" value="1"/>
</dbReference>
<dbReference type="InterPro" id="IPR041711">
    <property type="entry name" value="Met-tRNA-FMT_N"/>
</dbReference>
<dbReference type="OrthoDB" id="9802815at2"/>
<dbReference type="InterPro" id="IPR002376">
    <property type="entry name" value="Formyl_transf_N"/>
</dbReference>
<feature type="binding site" evidence="8">
    <location>
        <begin position="106"/>
        <end position="109"/>
    </location>
    <ligand>
        <name>(6S)-5,6,7,8-tetrahydrofolate</name>
        <dbReference type="ChEBI" id="CHEBI:57453"/>
    </ligand>
</feature>
<dbReference type="InterPro" id="IPR005794">
    <property type="entry name" value="Fmt"/>
</dbReference>
<comment type="similarity">
    <text evidence="2 8">Belongs to the Fmt family.</text>
</comment>
<organism evidence="11 12">
    <name type="scientific">Nibricoccus aquaticus</name>
    <dbReference type="NCBI Taxonomy" id="2576891"/>
    <lineage>
        <taxon>Bacteria</taxon>
        <taxon>Pseudomonadati</taxon>
        <taxon>Verrucomicrobiota</taxon>
        <taxon>Opitutia</taxon>
        <taxon>Opitutales</taxon>
        <taxon>Opitutaceae</taxon>
        <taxon>Nibricoccus</taxon>
    </lineage>
</organism>
<evidence type="ECO:0000256" key="8">
    <source>
        <dbReference type="HAMAP-Rule" id="MF_00182"/>
    </source>
</evidence>
<dbReference type="Pfam" id="PF02911">
    <property type="entry name" value="Formyl_trans_C"/>
    <property type="match status" value="1"/>
</dbReference>
<keyword evidence="12" id="KW-1185">Reference proteome</keyword>
<dbReference type="Gene3D" id="3.10.25.10">
    <property type="entry name" value="Formyl transferase, C-terminal domain"/>
    <property type="match status" value="1"/>
</dbReference>
<evidence type="ECO:0000256" key="1">
    <source>
        <dbReference type="ARBA" id="ARBA00002606"/>
    </source>
</evidence>
<dbReference type="InterPro" id="IPR044135">
    <property type="entry name" value="Met-tRNA-FMT_C"/>
</dbReference>
<feature type="domain" description="Formyl transferase C-terminal" evidence="10">
    <location>
        <begin position="200"/>
        <end position="313"/>
    </location>
</feature>
<dbReference type="GO" id="GO:0004479">
    <property type="term" value="F:methionyl-tRNA formyltransferase activity"/>
    <property type="evidence" value="ECO:0007669"/>
    <property type="project" value="UniProtKB-UniRule"/>
</dbReference>
<evidence type="ECO:0000256" key="3">
    <source>
        <dbReference type="ARBA" id="ARBA00012261"/>
    </source>
</evidence>